<dbReference type="SUPFAM" id="SSF52200">
    <property type="entry name" value="Toll/Interleukin receptor TIR domain"/>
    <property type="match status" value="1"/>
</dbReference>
<sequence length="679" mass="76385">MGSASSTQKSRPPSLDDQPRELVRPQAVQNNQNEKLEGLPPMMPLQAVQNNENEIQEGFLPLQAVQNNENEIQEGFLPLQAVQNNENEITHSLTAHNLSGSRGSSISISSDENERQEGLPPMMPLQAVQNNENEIQEGFLPLQAVQNNENERQEGLPPMMPIQAVQNNENERQLVMLRPQAVQNNENEKLEGGSRRVPPRPRRQAVQNNENEKLVAKSQHVPPRPRRQAVQNNQNEKKEADTAKKGGQKALSRLDSSSEFGQDVMISYSHQDMDFMRKMRGSLEASGISVWVDEQGLGAGVDFLNKIGHAIVEAKVFLSLLSPNSVTSKYCKDELALAYISNKPIFPVAMATRDSLRKNMDFGMQLTLAPMEWVDFSDRDSFDVSFAALVHKFIAATKAGDESKAPPSKAKPKLERPKTRQNLNKMTRLNSNPMDDESDFWERAFKDAKDVPWSKFIEAFDSNYSSLLDGMQISSDSEHKDWLMTVLKREMTVDNNVLSRESYDEFCFVGGVKLPFWQRVHEQAVESYTMREVFQMDSSVRLSAIEDLAKYRSKAVVDALLDLLNDTDPNVRAVAAVTLAKSGNAEDQEVIKRLLKTLQDKDRLVRESGCIALGYLRAKEAVPQLVHLWRNDTISTVREAASVSLEKIGGEEAEKAIHMTKVLSEEIKLLMQQSMQKQT</sequence>
<dbReference type="InterPro" id="IPR004155">
    <property type="entry name" value="PBS_lyase_HEAT"/>
</dbReference>
<gene>
    <name evidence="6" type="primary">LOC118425519</name>
</gene>
<evidence type="ECO:0000256" key="3">
    <source>
        <dbReference type="SAM" id="MobiDB-lite"/>
    </source>
</evidence>
<dbReference type="SMART" id="SM00567">
    <property type="entry name" value="EZ_HEAT"/>
    <property type="match status" value="4"/>
</dbReference>
<evidence type="ECO:0000313" key="6">
    <source>
        <dbReference type="RefSeq" id="XP_035690299.1"/>
    </source>
</evidence>
<feature type="region of interest" description="Disordered" evidence="3">
    <location>
        <begin position="96"/>
        <end position="117"/>
    </location>
</feature>
<reference evidence="6" key="2">
    <citation type="submission" date="2025-08" db="UniProtKB">
        <authorList>
            <consortium name="RefSeq"/>
        </authorList>
    </citation>
    <scope>IDENTIFICATION</scope>
    <source>
        <strain evidence="6">S238N-H82</strain>
        <tissue evidence="6">Testes</tissue>
    </source>
</reference>
<dbReference type="GO" id="GO:0007165">
    <property type="term" value="P:signal transduction"/>
    <property type="evidence" value="ECO:0007669"/>
    <property type="project" value="InterPro"/>
</dbReference>
<reference evidence="5" key="1">
    <citation type="journal article" date="2020" name="Nat. Ecol. Evol.">
        <title>Deeply conserved synteny resolves early events in vertebrate evolution.</title>
        <authorList>
            <person name="Simakov O."/>
            <person name="Marletaz F."/>
            <person name="Yue J.X."/>
            <person name="O'Connell B."/>
            <person name="Jenkins J."/>
            <person name="Brandt A."/>
            <person name="Calef R."/>
            <person name="Tung C.H."/>
            <person name="Huang T.K."/>
            <person name="Schmutz J."/>
            <person name="Satoh N."/>
            <person name="Yu J.K."/>
            <person name="Putnam N.H."/>
            <person name="Green R.E."/>
            <person name="Rokhsar D.S."/>
        </authorList>
    </citation>
    <scope>NUCLEOTIDE SEQUENCE [LARGE SCALE GENOMIC DNA]</scope>
    <source>
        <strain evidence="5">S238N-H82</strain>
    </source>
</reference>
<dbReference type="SUPFAM" id="SSF48371">
    <property type="entry name" value="ARM repeat"/>
    <property type="match status" value="1"/>
</dbReference>
<dbReference type="PANTHER" id="PTHR12697">
    <property type="entry name" value="PBS LYASE HEAT-LIKE PROTEIN"/>
    <property type="match status" value="1"/>
</dbReference>
<evidence type="ECO:0000256" key="1">
    <source>
        <dbReference type="ARBA" id="ARBA00045876"/>
    </source>
</evidence>
<feature type="region of interest" description="Disordered" evidence="3">
    <location>
        <begin position="181"/>
        <end position="256"/>
    </location>
</feature>
<dbReference type="OMA" id="MISYSHN"/>
<dbReference type="Pfam" id="PF13646">
    <property type="entry name" value="HEAT_2"/>
    <property type="match status" value="1"/>
</dbReference>
<protein>
    <submittedName>
        <fullName evidence="6">Uncharacterized protein LOC118425519 isoform X1</fullName>
    </submittedName>
</protein>
<dbReference type="AlphaFoldDB" id="A0A9J7LYU6"/>
<dbReference type="GeneID" id="118425519"/>
<feature type="compositionally biased region" description="Polar residues" evidence="3">
    <location>
        <begin position="1"/>
        <end position="11"/>
    </location>
</feature>
<feature type="repeat" description="HEAT" evidence="2">
    <location>
        <begin position="556"/>
        <end position="594"/>
    </location>
</feature>
<dbReference type="InterPro" id="IPR035897">
    <property type="entry name" value="Toll_tir_struct_dom_sf"/>
</dbReference>
<comment type="function">
    <text evidence="1">Catalyzes the hydroxylation of the N(6)-(4-aminobutyl)-L-lysine intermediate produced by deoxyhypusine synthase/DHPS on a critical lysine of the eukaryotic translation initiation factor 5A/eIF-5A. This is the second step of the post-translational modification of that lysine into an unusual amino acid residue named hypusine. Hypusination is unique to mature eIF-5A factor and is essential for its function.</text>
</comment>
<dbReference type="KEGG" id="bfo:118425519"/>
<dbReference type="Gene3D" id="3.40.50.10140">
    <property type="entry name" value="Toll/interleukin-1 receptor homology (TIR) domain"/>
    <property type="match status" value="1"/>
</dbReference>
<dbReference type="OrthoDB" id="194358at2759"/>
<dbReference type="InterPro" id="IPR021133">
    <property type="entry name" value="HEAT_type_2"/>
</dbReference>
<dbReference type="PROSITE" id="PS50104">
    <property type="entry name" value="TIR"/>
    <property type="match status" value="1"/>
</dbReference>
<feature type="compositionally biased region" description="Low complexity" evidence="3">
    <location>
        <begin position="99"/>
        <end position="110"/>
    </location>
</feature>
<dbReference type="PANTHER" id="PTHR12697:SF29">
    <property type="entry name" value="TIR DOMAIN-CONTAINING PROTEIN"/>
    <property type="match status" value="1"/>
</dbReference>
<dbReference type="Proteomes" id="UP000001554">
    <property type="component" value="Chromosome 11"/>
</dbReference>
<proteinExistence type="predicted"/>
<feature type="domain" description="TIR" evidence="4">
    <location>
        <begin position="260"/>
        <end position="448"/>
    </location>
</feature>
<evidence type="ECO:0000259" key="4">
    <source>
        <dbReference type="PROSITE" id="PS50104"/>
    </source>
</evidence>
<name>A0A9J7LYU6_BRAFL</name>
<dbReference type="Pfam" id="PF13676">
    <property type="entry name" value="TIR_2"/>
    <property type="match status" value="1"/>
</dbReference>
<accession>A0A9J7LYU6</accession>
<dbReference type="PROSITE" id="PS50077">
    <property type="entry name" value="HEAT_REPEAT"/>
    <property type="match status" value="1"/>
</dbReference>
<feature type="compositionally biased region" description="Basic and acidic residues" evidence="3">
    <location>
        <begin position="235"/>
        <end position="244"/>
    </location>
</feature>
<feature type="region of interest" description="Disordered" evidence="3">
    <location>
        <begin position="1"/>
        <end position="40"/>
    </location>
</feature>
<evidence type="ECO:0000313" key="5">
    <source>
        <dbReference type="Proteomes" id="UP000001554"/>
    </source>
</evidence>
<keyword evidence="5" id="KW-1185">Reference proteome</keyword>
<evidence type="ECO:0000256" key="2">
    <source>
        <dbReference type="PROSITE-ProRule" id="PRU00103"/>
    </source>
</evidence>
<dbReference type="InterPro" id="IPR000157">
    <property type="entry name" value="TIR_dom"/>
</dbReference>
<organism evidence="5 6">
    <name type="scientific">Branchiostoma floridae</name>
    <name type="common">Florida lancelet</name>
    <name type="synonym">Amphioxus</name>
    <dbReference type="NCBI Taxonomy" id="7739"/>
    <lineage>
        <taxon>Eukaryota</taxon>
        <taxon>Metazoa</taxon>
        <taxon>Chordata</taxon>
        <taxon>Cephalochordata</taxon>
        <taxon>Leptocardii</taxon>
        <taxon>Amphioxiformes</taxon>
        <taxon>Branchiostomatidae</taxon>
        <taxon>Branchiostoma</taxon>
    </lineage>
</organism>
<dbReference type="InterPro" id="IPR016024">
    <property type="entry name" value="ARM-type_fold"/>
</dbReference>
<dbReference type="InterPro" id="IPR011989">
    <property type="entry name" value="ARM-like"/>
</dbReference>
<feature type="region of interest" description="Disordered" evidence="3">
    <location>
        <begin position="401"/>
        <end position="420"/>
    </location>
</feature>
<dbReference type="GO" id="GO:0016491">
    <property type="term" value="F:oxidoreductase activity"/>
    <property type="evidence" value="ECO:0000318"/>
    <property type="project" value="GO_Central"/>
</dbReference>
<dbReference type="Gene3D" id="1.25.10.10">
    <property type="entry name" value="Leucine-rich Repeat Variant"/>
    <property type="match status" value="1"/>
</dbReference>
<dbReference type="RefSeq" id="XP_035690299.1">
    <property type="nucleotide sequence ID" value="XM_035834406.1"/>
</dbReference>